<feature type="transmembrane region" description="Helical" evidence="1">
    <location>
        <begin position="257"/>
        <end position="279"/>
    </location>
</feature>
<evidence type="ECO:0000256" key="1">
    <source>
        <dbReference type="SAM" id="Phobius"/>
    </source>
</evidence>
<proteinExistence type="predicted"/>
<sequence length="339" mass="35655">MAGAGLLMLLDDIASLLDDVALMTKTAAGKSTAILDDVATQTKVAVQKTAGVLGDDLALNAEQVTGVKANRELPVVWAVAKGSLMNKAILVPAALLISAFVPWLITPLLMVGGAFLCFEGVEKILELFRKHQKHDAHDAVVDAEEAAHKGVAPSSVRAAREKQMDPMEYEKQKVKGAVRTDFILSAEIMAIALGTVATKPIWEQAAVLIAVALGITVFVYGLVAGIVRMDDVGGWLMARSSSAAKAMGRGLIAFTPWLMRGLSIVGTAAMFMVGGSLLVHGIKPVEHWIELVIVPRGGIVAALGPVLVHVLVGAVIGGAVVVCVELWHKLRPAEVAHPN</sequence>
<comment type="caution">
    <text evidence="2">The sequence shown here is derived from an EMBL/GenBank/DDBJ whole genome shotgun (WGS) entry which is preliminary data.</text>
</comment>
<feature type="transmembrane region" description="Helical" evidence="1">
    <location>
        <begin position="208"/>
        <end position="227"/>
    </location>
</feature>
<keyword evidence="1" id="KW-0812">Transmembrane</keyword>
<dbReference type="EMBL" id="AWOR01000046">
    <property type="protein sequence ID" value="KGH29377.1"/>
    <property type="molecule type" value="Genomic_DNA"/>
</dbReference>
<dbReference type="Proteomes" id="UP000029553">
    <property type="component" value="Unassembled WGS sequence"/>
</dbReference>
<keyword evidence="1" id="KW-0472">Membrane</keyword>
<dbReference type="PANTHER" id="PTHR30503">
    <property type="entry name" value="INNER MEMBRANE PROTEIN YEDI"/>
    <property type="match status" value="1"/>
</dbReference>
<dbReference type="RefSeq" id="WP_034369255.1">
    <property type="nucleotide sequence ID" value="NZ_AWOR01000046.1"/>
</dbReference>
<evidence type="ECO:0000313" key="3">
    <source>
        <dbReference type="Proteomes" id="UP000029553"/>
    </source>
</evidence>
<dbReference type="Pfam" id="PF05661">
    <property type="entry name" value="DUF808"/>
    <property type="match status" value="1"/>
</dbReference>
<feature type="transmembrane region" description="Helical" evidence="1">
    <location>
        <begin position="299"/>
        <end position="324"/>
    </location>
</feature>
<gene>
    <name evidence="2" type="ORF">P353_11950</name>
</gene>
<evidence type="ECO:0000313" key="2">
    <source>
        <dbReference type="EMBL" id="KGH29377.1"/>
    </source>
</evidence>
<feature type="transmembrane region" description="Helical" evidence="1">
    <location>
        <begin position="89"/>
        <end position="118"/>
    </location>
</feature>
<organism evidence="2 3">
    <name type="scientific">Comamonas testosteroni</name>
    <name type="common">Pseudomonas testosteroni</name>
    <dbReference type="NCBI Taxonomy" id="285"/>
    <lineage>
        <taxon>Bacteria</taxon>
        <taxon>Pseudomonadati</taxon>
        <taxon>Pseudomonadota</taxon>
        <taxon>Betaproteobacteria</taxon>
        <taxon>Burkholderiales</taxon>
        <taxon>Comamonadaceae</taxon>
        <taxon>Comamonas</taxon>
    </lineage>
</organism>
<dbReference type="PANTHER" id="PTHR30503:SF3">
    <property type="entry name" value="INNER MEMBRANE PROTEIN YEDI"/>
    <property type="match status" value="1"/>
</dbReference>
<keyword evidence="1" id="KW-1133">Transmembrane helix</keyword>
<dbReference type="InterPro" id="IPR008526">
    <property type="entry name" value="YedI"/>
</dbReference>
<dbReference type="AlphaFoldDB" id="A0A096HKC4"/>
<reference evidence="2 3" key="1">
    <citation type="submission" date="2013-09" db="EMBL/GenBank/DDBJ databases">
        <title>High correlation between genotypes and phenotypes of environmental bacteria Comamonas testosteroni strains.</title>
        <authorList>
            <person name="Liu L."/>
            <person name="Zhu W."/>
            <person name="Xia X."/>
            <person name="Xu B."/>
            <person name="Luo M."/>
            <person name="Wang G."/>
        </authorList>
    </citation>
    <scope>NUCLEOTIDE SEQUENCE [LARGE SCALE GENOMIC DNA]</scope>
    <source>
        <strain evidence="2 3">JL40</strain>
    </source>
</reference>
<accession>A0A096HKC4</accession>
<dbReference type="GO" id="GO:0005886">
    <property type="term" value="C:plasma membrane"/>
    <property type="evidence" value="ECO:0007669"/>
    <property type="project" value="TreeGrafter"/>
</dbReference>
<dbReference type="PIRSF" id="PIRSF016660">
    <property type="entry name" value="YedI"/>
    <property type="match status" value="1"/>
</dbReference>
<name>A0A096HKC4_COMTE</name>
<protein>
    <submittedName>
        <fullName evidence="2">Membrane protein</fullName>
    </submittedName>
</protein>